<dbReference type="NCBIfam" id="NF047658">
    <property type="entry name" value="HYC_CC_PP"/>
    <property type="match status" value="1"/>
</dbReference>
<evidence type="ECO:0000313" key="3">
    <source>
        <dbReference type="Proteomes" id="UP000036847"/>
    </source>
</evidence>
<evidence type="ECO:0000313" key="1">
    <source>
        <dbReference type="EMBL" id="QCQ47259.1"/>
    </source>
</evidence>
<proteinExistence type="predicted"/>
<name>A0A396BYS3_BACFG</name>
<dbReference type="Proteomes" id="UP000266644">
    <property type="component" value="Unassembled WGS sequence"/>
</dbReference>
<evidence type="ECO:0000313" key="4">
    <source>
        <dbReference type="Proteomes" id="UP000266644"/>
    </source>
</evidence>
<gene>
    <name evidence="2" type="ORF">DW228_08555</name>
    <name evidence="1" type="ORF">EC80_021795</name>
</gene>
<reference evidence="2 4" key="2">
    <citation type="submission" date="2018-08" db="EMBL/GenBank/DDBJ databases">
        <title>A genome reference for cultivated species of the human gut microbiota.</title>
        <authorList>
            <person name="Zou Y."/>
            <person name="Xue W."/>
            <person name="Luo G."/>
        </authorList>
    </citation>
    <scope>NUCLEOTIDE SEQUENCE [LARGE SCALE GENOMIC DNA]</scope>
    <source>
        <strain evidence="2 4">AM18-6</strain>
    </source>
</reference>
<dbReference type="Pfam" id="PF26622">
    <property type="entry name" value="DUF8199"/>
    <property type="match status" value="1"/>
</dbReference>
<dbReference type="EMBL" id="CP036546">
    <property type="protein sequence ID" value="QCQ47259.1"/>
    <property type="molecule type" value="Genomic_DNA"/>
</dbReference>
<dbReference type="OrthoDB" id="676308at2"/>
<reference evidence="1" key="1">
    <citation type="book" date="2014" name="THE 24TH EUROPEAN CONGRESS OF CLINICAL MICROBIOLOGY AND INFECTIOUS DISEASES" publisher="ECCMID 2014" city="Barcelona, Spain">
        <title>Identification of resistance genes in three multidrug-resistant Bacteroides fragilis isolates by whole genome sequencing.</title>
        <editorList>
            <person name="Unknown"/>
            <person name="A."/>
        </editorList>
        <authorList>
            <person name="Sydenham T.V."/>
            <person name="Hasman H."/>
            <person name="Wang M."/>
            <person name="Soki J."/>
            <person name="Nagy E."/>
            <person name="Justesen U.S."/>
        </authorList>
    </citation>
    <scope>NUCLEOTIDE SEQUENCE</scope>
    <source>
        <strain evidence="1">DCMSKEJBY0001B</strain>
    </source>
</reference>
<reference evidence="1 3" key="3">
    <citation type="submission" date="2019-03" db="EMBL/GenBank/DDBJ databases">
        <title>Complete genome assembly of MDR B. fragilis.</title>
        <authorList>
            <person name="Sydenham T.V."/>
            <person name="Hasman H."/>
            <person name="Justesen U.S."/>
        </authorList>
    </citation>
    <scope>NUCLEOTIDE SEQUENCE [LARGE SCALE GENOMIC DNA]</scope>
    <source>
        <strain evidence="1 3">DCMSKEJBY0001B</strain>
    </source>
</reference>
<sequence length="141" mass="15615">MSIPILIFATSKTRMKKFILIILMLLYAVVSSGITVNVHYCMGRMADVEWGSASACTMCGQKKTSDCCKDEAHYIKLAVDQDVNHVVVTNLVPVVTELLPVLYAGFLSLEVEDTCQSFIAFDSPPKQTGVPLFVYHCTYLI</sequence>
<dbReference type="Proteomes" id="UP000036847">
    <property type="component" value="Chromosome"/>
</dbReference>
<dbReference type="InterPro" id="IPR058512">
    <property type="entry name" value="DUF8199"/>
</dbReference>
<dbReference type="EMBL" id="QRJE01000011">
    <property type="protein sequence ID" value="RHH12495.1"/>
    <property type="molecule type" value="Genomic_DNA"/>
</dbReference>
<dbReference type="AlphaFoldDB" id="A0A396BYS3"/>
<organism evidence="2 4">
    <name type="scientific">Bacteroides fragilis</name>
    <dbReference type="NCBI Taxonomy" id="817"/>
    <lineage>
        <taxon>Bacteria</taxon>
        <taxon>Pseudomonadati</taxon>
        <taxon>Bacteroidota</taxon>
        <taxon>Bacteroidia</taxon>
        <taxon>Bacteroidales</taxon>
        <taxon>Bacteroidaceae</taxon>
        <taxon>Bacteroides</taxon>
    </lineage>
</organism>
<accession>A0A396BYS3</accession>
<protein>
    <submittedName>
        <fullName evidence="2">Uncharacterized protein</fullName>
    </submittedName>
</protein>
<dbReference type="InterPro" id="IPR058060">
    <property type="entry name" value="HYC_CC_PP"/>
</dbReference>
<evidence type="ECO:0000313" key="2">
    <source>
        <dbReference type="EMBL" id="RHH12495.1"/>
    </source>
</evidence>